<gene>
    <name evidence="1" type="ORF">BU25DRAFT_384913</name>
</gene>
<keyword evidence="2" id="KW-1185">Reference proteome</keyword>
<evidence type="ECO:0000313" key="1">
    <source>
        <dbReference type="EMBL" id="KAF2631544.1"/>
    </source>
</evidence>
<proteinExistence type="predicted"/>
<organism evidence="1 2">
    <name type="scientific">Macroventuria anomochaeta</name>
    <dbReference type="NCBI Taxonomy" id="301207"/>
    <lineage>
        <taxon>Eukaryota</taxon>
        <taxon>Fungi</taxon>
        <taxon>Dikarya</taxon>
        <taxon>Ascomycota</taxon>
        <taxon>Pezizomycotina</taxon>
        <taxon>Dothideomycetes</taxon>
        <taxon>Pleosporomycetidae</taxon>
        <taxon>Pleosporales</taxon>
        <taxon>Pleosporineae</taxon>
        <taxon>Didymellaceae</taxon>
        <taxon>Macroventuria</taxon>
    </lineage>
</organism>
<dbReference type="EMBL" id="MU006704">
    <property type="protein sequence ID" value="KAF2631544.1"/>
    <property type="molecule type" value="Genomic_DNA"/>
</dbReference>
<accession>A0ACB6SE02</accession>
<comment type="caution">
    <text evidence="1">The sequence shown here is derived from an EMBL/GenBank/DDBJ whole genome shotgun (WGS) entry which is preliminary data.</text>
</comment>
<evidence type="ECO:0000313" key="2">
    <source>
        <dbReference type="Proteomes" id="UP000799754"/>
    </source>
</evidence>
<dbReference type="Proteomes" id="UP000799754">
    <property type="component" value="Unassembled WGS sequence"/>
</dbReference>
<reference evidence="1" key="1">
    <citation type="journal article" date="2020" name="Stud. Mycol.">
        <title>101 Dothideomycetes genomes: a test case for predicting lifestyles and emergence of pathogens.</title>
        <authorList>
            <person name="Haridas S."/>
            <person name="Albert R."/>
            <person name="Binder M."/>
            <person name="Bloem J."/>
            <person name="Labutti K."/>
            <person name="Salamov A."/>
            <person name="Andreopoulos B."/>
            <person name="Baker S."/>
            <person name="Barry K."/>
            <person name="Bills G."/>
            <person name="Bluhm B."/>
            <person name="Cannon C."/>
            <person name="Castanera R."/>
            <person name="Culley D."/>
            <person name="Daum C."/>
            <person name="Ezra D."/>
            <person name="Gonzalez J."/>
            <person name="Henrissat B."/>
            <person name="Kuo A."/>
            <person name="Liang C."/>
            <person name="Lipzen A."/>
            <person name="Lutzoni F."/>
            <person name="Magnuson J."/>
            <person name="Mondo S."/>
            <person name="Nolan M."/>
            <person name="Ohm R."/>
            <person name="Pangilinan J."/>
            <person name="Park H.-J."/>
            <person name="Ramirez L."/>
            <person name="Alfaro M."/>
            <person name="Sun H."/>
            <person name="Tritt A."/>
            <person name="Yoshinaga Y."/>
            <person name="Zwiers L.-H."/>
            <person name="Turgeon B."/>
            <person name="Goodwin S."/>
            <person name="Spatafora J."/>
            <person name="Crous P."/>
            <person name="Grigoriev I."/>
        </authorList>
    </citation>
    <scope>NUCLEOTIDE SEQUENCE</scope>
    <source>
        <strain evidence="1">CBS 525.71</strain>
    </source>
</reference>
<sequence>MDLDPIQTSLRRSSCKRVRPTSSTGPEAEKNGIRFWPRVVIPRKRRAVEHSDTGTPVREESARRNAAQSRGSSAHIQESSNPSPVIQRSTDTATLSHEDPVPADCCYVCRRRGGNYAYTCVYEVGSEICKRCTKEKYKCRPATAAEMAKAEARCPQCKRRGLTNCWYEDGKASCEPCIKWKKPCGASTKRKLITQTRSFLGTPTSEPEQHAAITADQEVVDDNELRGPTNEVSRHASSPAPPRTTLPSRSRRTNRQSTATTATPFESDAEQASITPEQITSTKGQEPGHDGSKRKSITSTRPSHTVITKDGQDDNRTTSKRVAALLNSGLVRGSRRTSIRNNTATLRHAAQEATPDDSAEEGTDLPIVDVEMEDEESADLQLITESNNVAPLSPHAIVESEAGDMDTVHALLSDIEDSDAEVIDPPRRRVPAADTQTSRPRRSRGRPSYVELIPSDVSDQEPEEEDDDDEEMWNPEADEESEVDDDEESEVDDAEEFDAAAETSADEDGDEEDIEPELATTSRRRSQPSSTSAPKQGKGIDLSLPPLNDIHDITADMASRAVGLGLCDAIRKLEGRPINVATMCSGTESPLLFLQMLSEALDSTGEIPLHVKHHFSAEIDATKQAYIERNFHPPILFRDVRQLGDEAATTATTAYGAEEPIPGLLDILIAGFVCKDLSSLNSRKKTVDDQGETGDTWRAIYYYVKRFQPSIVLLENVRSDKNLWNDVVSRWSRIGYEAAWVYCDTKNYYLPQTRERMYMIAINRKLYGQNVSEAVTQWQSTMEKLQRQCSSPYEAFLVDLPVSVIDHSTMSSEPDWSLCKLRYDQIRSEQGLGTRRPITQWSENGTLHPPDYANRRWYDSQSSRVYDAIDVAHLQAAQEGHDSMYKMKIWDVSQNVDRFKAGMGLMPCITPGGCDFGSNRQDALNGSQTLVLQGMPLDKLHFAGETQRECQDLAGNAMSTTVIGASLISAIIHGYKAFRTDTSADALDSSSQTKPPTQNRLVRASAMAEHKPHPTDPEDLDIVQLLDEARLASRLCHCEGDQQISEMVIKICSGCGHTACSLCASNPRHQYVDSIPKDVRKQTPNEFERFWKARLPSRLQLRDVPNLNRFVSQLQEESNNNNAYVKRIIEVDIGSRQFSLSDFVRCDNAWKVVYRSNDARMELSVGDKAQWLLFVDCSPEVSGNSNVRKALETPVARAVIDDSLLDVEWEWFVPSNQEHSLHIRGSTERSKSWRNRLGLPDHQTETVPAQIHVHSNGEDTKLLDGDYQHLPQCGTAEFSLYKRSAEPVLYLFLDPNPIGEAREDSFVFSRDCSRKQWGESRIIVARLNSAWRPWQMSDEDEEHVIDAVRTGSWMAVSTKLATSLLAPTASVLMPGTPLTGLKDECTNAVTVLDVRVPEQLPIQKFSEFSWALEQVRTAPSLGDWQSIEVDAHSCCACAPAYPDLLWSVDNAGKATPHEDRKAAATFERGIKTRCPVFHVQPTVNKNQTHIEIGINIFSLAHRARGRLARSMDSSESISTAWRLLTDHADVGAVRFPKFHLRSNAADTPYSGPLRLKNKLRGAQPRSLAWMRAQETGASLIITEIEEAVDPGLGWRAEALAQTSIEVRGGVLADLPSFGKTVTTIALIQSEFEEFSPKMILDENRSATEQLPQLINTAATLIVCPPHIAIQWQTELELFLGDEQYGEFDVRIIRDFAELKRLTVDDLQQSRVVVVSWTVLSDDDYISELAWATAMPEPANSSCRAFDAWMDGVSRELPSQVSKLQSMDLSDFKQATRGLLEQRLQQPEFQATLPLRLQHGSNYQSYEAMQAAGGQKKSSKPKPSLKRKSSDSNSKIVPLLHMFRFNRIVVDEYHYLNDYKKIRNMFTAISVKKIAAHKRWILSGTPALANFTDIDNIASFLGVRLGRFAVGSGKLTPLEDFLVDDQTAVERFLSKTEVMSRQWHQARHERAQEFLDLFVRQNEASLEHIPCHEELRAVDLDVAHHAVYLELSQHLISQRMQVKRLRNKADSDRTSRLNASLNNSKTAEDALLKAALLYETSEGESGLETLVQKRSEQRRETQDEILRLMRAFEGHKRTGFKGLKPTDPKKAEKEENTVPKLYASFVQDIKKNTWLGDGDATMNARRLLKSAEADPTSGGLEELKEVPKEKKIKEAKTIMSHLRESCVELALRTRSERFITTVQQLLQPLCEGSGEPIKCDAEVCQGEATVSEMYLASQCGHLTCEPCILARGDDENCVVPGCSCTVQAVNLIKATDLGSTREKVAGHSFGWKMNNIAKLITKLPSGDQGLVFAPNDETIAMLGGVLEYHDVPYYTPSGCNSRQAAKIIEEFKASANEDLEDRPKVLLLNLTSETAAGVNLTNANHIIFISPLLVESQYKYDSAMTQAIARSRRYGQEKQVHIYHFAALRTIDVDIFEHRHKRTNGITAGKSTIRMPSKPLPTREKTKLVKNKQGSMALVPISWLADEEVRKELGVKEEPEKFTSLINFSETFEDGE</sequence>
<protein>
    <submittedName>
        <fullName evidence="1">Uncharacterized protein</fullName>
    </submittedName>
</protein>
<name>A0ACB6SE02_9PLEO</name>